<dbReference type="Pfam" id="PF05090">
    <property type="entry name" value="HTTM"/>
    <property type="match status" value="1"/>
</dbReference>
<feature type="transmembrane region" description="Helical" evidence="6">
    <location>
        <begin position="171"/>
        <end position="194"/>
    </location>
</feature>
<dbReference type="PANTHER" id="PTHR39535:SF2">
    <property type="entry name" value="HTTM DOMAIN-CONTAINING PROTEIN"/>
    <property type="match status" value="1"/>
</dbReference>
<dbReference type="Proteomes" id="UP000469185">
    <property type="component" value="Unassembled WGS sequence"/>
</dbReference>
<dbReference type="InterPro" id="IPR053934">
    <property type="entry name" value="HTTM_dom"/>
</dbReference>
<evidence type="ECO:0000256" key="2">
    <source>
        <dbReference type="ARBA" id="ARBA00022692"/>
    </source>
</evidence>
<keyword evidence="4 6" id="KW-0472">Membrane</keyword>
<protein>
    <submittedName>
        <fullName evidence="8">HTTM domain-containing protein</fullName>
    </submittedName>
</protein>
<evidence type="ECO:0000259" key="7">
    <source>
        <dbReference type="SMART" id="SM00752"/>
    </source>
</evidence>
<comment type="subcellular location">
    <subcellularLocation>
        <location evidence="1">Endomembrane system</location>
        <topology evidence="1">Multi-pass membrane protein</topology>
    </subcellularLocation>
</comment>
<organism evidence="8 9">
    <name type="scientific">Phytoactinopolyspora alkaliphila</name>
    <dbReference type="NCBI Taxonomy" id="1783498"/>
    <lineage>
        <taxon>Bacteria</taxon>
        <taxon>Bacillati</taxon>
        <taxon>Actinomycetota</taxon>
        <taxon>Actinomycetes</taxon>
        <taxon>Jiangellales</taxon>
        <taxon>Jiangellaceae</taxon>
        <taxon>Phytoactinopolyspora</taxon>
    </lineage>
</organism>
<feature type="transmembrane region" description="Helical" evidence="6">
    <location>
        <begin position="131"/>
        <end position="150"/>
    </location>
</feature>
<keyword evidence="3 6" id="KW-1133">Transmembrane helix</keyword>
<name>A0A6N9YQQ1_9ACTN</name>
<dbReference type="RefSeq" id="WP_163820173.1">
    <property type="nucleotide sequence ID" value="NZ_JAAGOB010000011.1"/>
</dbReference>
<dbReference type="EMBL" id="JAAGOB010000011">
    <property type="protein sequence ID" value="NED97386.1"/>
    <property type="molecule type" value="Genomic_DNA"/>
</dbReference>
<evidence type="ECO:0000256" key="6">
    <source>
        <dbReference type="SAM" id="Phobius"/>
    </source>
</evidence>
<feature type="compositionally biased region" description="Basic and acidic residues" evidence="5">
    <location>
        <begin position="327"/>
        <end position="340"/>
    </location>
</feature>
<feature type="transmembrane region" description="Helical" evidence="6">
    <location>
        <begin position="230"/>
        <end position="255"/>
    </location>
</feature>
<sequence>MNPVSLIDRGERWLFEGKKATYGLSVMRILLGVAVLGSLLVNFADRHYVWGAGSRWLLPWVAVDEWEFPFTAIFSETDSGMVFTLKYLVLGVVAVLFTLGWRARIVTPVLLLLLASMMRLNPLATDAGDNLVRIALLFMCFADISAHWSLDARRRRRTPNAREILDRWPAWPGVLFHNVALMAIAAQVFFVYVVSGMSKVRGSMWQEGVGLYYPLQIDQYAAWPGLNEMVYTSGVVVTIGSYVTVFVQLFFPLLLMRRITRVVALLLLFGMHVGIAVTMALPWFSLAILAADAIFVRDQTYTAFAAWLRRQVARIRAQARTDAQAPDPREPAGPEPERPQEVPTSRTARPAPR</sequence>
<evidence type="ECO:0000313" key="8">
    <source>
        <dbReference type="EMBL" id="NED97386.1"/>
    </source>
</evidence>
<proteinExistence type="predicted"/>
<dbReference type="InterPro" id="IPR052964">
    <property type="entry name" value="Sporulation_signal_mat"/>
</dbReference>
<dbReference type="GO" id="GO:0012505">
    <property type="term" value="C:endomembrane system"/>
    <property type="evidence" value="ECO:0007669"/>
    <property type="project" value="UniProtKB-SubCell"/>
</dbReference>
<evidence type="ECO:0000256" key="4">
    <source>
        <dbReference type="ARBA" id="ARBA00023136"/>
    </source>
</evidence>
<dbReference type="InterPro" id="IPR011020">
    <property type="entry name" value="HTTM-like"/>
</dbReference>
<feature type="domain" description="HTTM-like" evidence="7">
    <location>
        <begin position="16"/>
        <end position="300"/>
    </location>
</feature>
<evidence type="ECO:0000256" key="5">
    <source>
        <dbReference type="SAM" id="MobiDB-lite"/>
    </source>
</evidence>
<evidence type="ECO:0000256" key="1">
    <source>
        <dbReference type="ARBA" id="ARBA00004127"/>
    </source>
</evidence>
<dbReference type="SMART" id="SM00752">
    <property type="entry name" value="HTTM"/>
    <property type="match status" value="1"/>
</dbReference>
<feature type="region of interest" description="Disordered" evidence="5">
    <location>
        <begin position="318"/>
        <end position="353"/>
    </location>
</feature>
<keyword evidence="9" id="KW-1185">Reference proteome</keyword>
<gene>
    <name evidence="8" type="ORF">G1H11_18985</name>
</gene>
<feature type="transmembrane region" description="Helical" evidence="6">
    <location>
        <begin position="20"/>
        <end position="41"/>
    </location>
</feature>
<evidence type="ECO:0000256" key="3">
    <source>
        <dbReference type="ARBA" id="ARBA00022989"/>
    </source>
</evidence>
<comment type="caution">
    <text evidence="8">The sequence shown here is derived from an EMBL/GenBank/DDBJ whole genome shotgun (WGS) entry which is preliminary data.</text>
</comment>
<evidence type="ECO:0000313" key="9">
    <source>
        <dbReference type="Proteomes" id="UP000469185"/>
    </source>
</evidence>
<feature type="transmembrane region" description="Helical" evidence="6">
    <location>
        <begin position="87"/>
        <end position="111"/>
    </location>
</feature>
<accession>A0A6N9YQQ1</accession>
<keyword evidence="2 6" id="KW-0812">Transmembrane</keyword>
<feature type="transmembrane region" description="Helical" evidence="6">
    <location>
        <begin position="262"/>
        <end position="284"/>
    </location>
</feature>
<dbReference type="AlphaFoldDB" id="A0A6N9YQQ1"/>
<reference evidence="8 9" key="1">
    <citation type="submission" date="2020-02" db="EMBL/GenBank/DDBJ databases">
        <authorList>
            <person name="Li X.-J."/>
            <person name="Feng X.-M."/>
        </authorList>
    </citation>
    <scope>NUCLEOTIDE SEQUENCE [LARGE SCALE GENOMIC DNA]</scope>
    <source>
        <strain evidence="8 9">CGMCC 4.7225</strain>
    </source>
</reference>
<dbReference type="PANTHER" id="PTHR39535">
    <property type="entry name" value="SPORULATION-DELAYING PROTEIN SDPB"/>
    <property type="match status" value="1"/>
</dbReference>